<dbReference type="PROSITE" id="PS50262">
    <property type="entry name" value="G_PROTEIN_RECEP_F1_2"/>
    <property type="match status" value="1"/>
</dbReference>
<name>A0AA39LZU1_9BILA</name>
<accession>A0AA39LZU1</accession>
<dbReference type="Pfam" id="PF10320">
    <property type="entry name" value="7TM_GPCR_Srsx"/>
    <property type="match status" value="1"/>
</dbReference>
<dbReference type="GO" id="GO:0016020">
    <property type="term" value="C:membrane"/>
    <property type="evidence" value="ECO:0007669"/>
    <property type="project" value="UniProtKB-SubCell"/>
</dbReference>
<evidence type="ECO:0000313" key="7">
    <source>
        <dbReference type="EMBL" id="KAK0415369.1"/>
    </source>
</evidence>
<dbReference type="Proteomes" id="UP001175271">
    <property type="component" value="Unassembled WGS sequence"/>
</dbReference>
<feature type="transmembrane region" description="Helical" evidence="5">
    <location>
        <begin position="282"/>
        <end position="302"/>
    </location>
</feature>
<feature type="transmembrane region" description="Helical" evidence="5">
    <location>
        <begin position="73"/>
        <end position="100"/>
    </location>
</feature>
<evidence type="ECO:0000256" key="3">
    <source>
        <dbReference type="ARBA" id="ARBA00022989"/>
    </source>
</evidence>
<dbReference type="AlphaFoldDB" id="A0AA39LZU1"/>
<keyword evidence="2 5" id="KW-0812">Transmembrane</keyword>
<dbReference type="EMBL" id="JAUCMV010000002">
    <property type="protein sequence ID" value="KAK0415369.1"/>
    <property type="molecule type" value="Genomic_DNA"/>
</dbReference>
<dbReference type="InterPro" id="IPR000276">
    <property type="entry name" value="GPCR_Rhodpsn"/>
</dbReference>
<keyword evidence="3 5" id="KW-1133">Transmembrane helix</keyword>
<dbReference type="GO" id="GO:0004930">
    <property type="term" value="F:G protein-coupled receptor activity"/>
    <property type="evidence" value="ECO:0007669"/>
    <property type="project" value="InterPro"/>
</dbReference>
<feature type="transmembrane region" description="Helical" evidence="5">
    <location>
        <begin position="201"/>
        <end position="223"/>
    </location>
</feature>
<evidence type="ECO:0000259" key="6">
    <source>
        <dbReference type="PROSITE" id="PS50262"/>
    </source>
</evidence>
<evidence type="ECO:0000313" key="8">
    <source>
        <dbReference type="Proteomes" id="UP001175271"/>
    </source>
</evidence>
<evidence type="ECO:0000256" key="1">
    <source>
        <dbReference type="ARBA" id="ARBA00004370"/>
    </source>
</evidence>
<dbReference type="InterPro" id="IPR047130">
    <property type="entry name" value="7TM_GPCR_Srsx_nematod"/>
</dbReference>
<dbReference type="SMART" id="SM01381">
    <property type="entry name" value="7TM_GPCR_Srsx"/>
    <property type="match status" value="1"/>
</dbReference>
<feature type="domain" description="G-protein coupled receptors family 1 profile" evidence="6">
    <location>
        <begin position="55"/>
        <end position="302"/>
    </location>
</feature>
<dbReference type="PANTHER" id="PTHR23360">
    <property type="entry name" value="G-PROTEIN COUPLED RECEPTORS FAMILY 1 PROFILE DOMAIN-CONTAINING PROTEIN-RELATED"/>
    <property type="match status" value="1"/>
</dbReference>
<organism evidence="7 8">
    <name type="scientific">Steinernema hermaphroditum</name>
    <dbReference type="NCBI Taxonomy" id="289476"/>
    <lineage>
        <taxon>Eukaryota</taxon>
        <taxon>Metazoa</taxon>
        <taxon>Ecdysozoa</taxon>
        <taxon>Nematoda</taxon>
        <taxon>Chromadorea</taxon>
        <taxon>Rhabditida</taxon>
        <taxon>Tylenchina</taxon>
        <taxon>Panagrolaimomorpha</taxon>
        <taxon>Strongyloidoidea</taxon>
        <taxon>Steinernematidae</taxon>
        <taxon>Steinernema</taxon>
    </lineage>
</organism>
<dbReference type="InterPro" id="IPR019424">
    <property type="entry name" value="7TM_GPCR_Srsx"/>
</dbReference>
<dbReference type="Gene3D" id="1.20.1070.10">
    <property type="entry name" value="Rhodopsin 7-helix transmembrane proteins"/>
    <property type="match status" value="1"/>
</dbReference>
<keyword evidence="4 5" id="KW-0472">Membrane</keyword>
<reference evidence="7" key="1">
    <citation type="submission" date="2023-06" db="EMBL/GenBank/DDBJ databases">
        <title>Genomic analysis of the entomopathogenic nematode Steinernema hermaphroditum.</title>
        <authorList>
            <person name="Schwarz E.M."/>
            <person name="Heppert J.K."/>
            <person name="Baniya A."/>
            <person name="Schwartz H.T."/>
            <person name="Tan C.-H."/>
            <person name="Antoshechkin I."/>
            <person name="Sternberg P.W."/>
            <person name="Goodrich-Blair H."/>
            <person name="Dillman A.R."/>
        </authorList>
    </citation>
    <scope>NUCLEOTIDE SEQUENCE</scope>
    <source>
        <strain evidence="7">PS9179</strain>
        <tissue evidence="7">Whole animal</tissue>
    </source>
</reference>
<keyword evidence="8" id="KW-1185">Reference proteome</keyword>
<feature type="transmembrane region" description="Helical" evidence="5">
    <location>
        <begin position="244"/>
        <end position="262"/>
    </location>
</feature>
<dbReference type="PANTHER" id="PTHR23360:SF37">
    <property type="entry name" value="G-PROTEIN COUPLED RECEPTORS FAMILY 1 PROFILE DOMAIN-CONTAINING PROTEIN"/>
    <property type="match status" value="1"/>
</dbReference>
<evidence type="ECO:0000256" key="2">
    <source>
        <dbReference type="ARBA" id="ARBA00022692"/>
    </source>
</evidence>
<gene>
    <name evidence="7" type="ORF">QR680_011909</name>
</gene>
<feature type="transmembrane region" description="Helical" evidence="5">
    <location>
        <begin position="153"/>
        <end position="173"/>
    </location>
</feature>
<feature type="transmembrane region" description="Helical" evidence="5">
    <location>
        <begin position="38"/>
        <end position="61"/>
    </location>
</feature>
<protein>
    <recommendedName>
        <fullName evidence="6">G-protein coupled receptors family 1 profile domain-containing protein</fullName>
    </recommendedName>
</protein>
<evidence type="ECO:0000256" key="5">
    <source>
        <dbReference type="SAM" id="Phobius"/>
    </source>
</evidence>
<feature type="transmembrane region" description="Helical" evidence="5">
    <location>
        <begin position="112"/>
        <end position="132"/>
    </location>
</feature>
<proteinExistence type="predicted"/>
<sequence length="344" mass="39091">MMEGSRPSFGGGSSPPFGGPSMLAGQDRPPMMHGPPPMIYVLLPTLALAPFGLFGNINVIIATYRKKNLRSKCGILICLLAIYDTICITFEVSSAFMGFYNVWVDRQTCFKVIIIYFWMRIISSSALVGLALDRLVSVTFPLRYKSDNFLMMLLVSVLPGLFLSIIFTIFGIIHWDEENYTTPVCVPNHILPSWIQEVADFTLLVINSSVIVIYLAGYMVLSVQKRRFVKDSHLHAILKSHQKAMKSMTVFLAVFCVSWFYSQVVMSLFSPHRVSNSRFFAIMLHLLPVGMMVSYSECYYVYFWTSVDYRAAFLEQLPCVKKWWKGKMVKTRVVTVAPHTTTKL</sequence>
<evidence type="ECO:0000256" key="4">
    <source>
        <dbReference type="ARBA" id="ARBA00023136"/>
    </source>
</evidence>
<dbReference type="CDD" id="cd00637">
    <property type="entry name" value="7tm_classA_rhodopsin-like"/>
    <property type="match status" value="1"/>
</dbReference>
<comment type="subcellular location">
    <subcellularLocation>
        <location evidence="1">Membrane</location>
    </subcellularLocation>
</comment>
<dbReference type="SUPFAM" id="SSF81321">
    <property type="entry name" value="Family A G protein-coupled receptor-like"/>
    <property type="match status" value="1"/>
</dbReference>
<dbReference type="InterPro" id="IPR017452">
    <property type="entry name" value="GPCR_Rhodpsn_7TM"/>
</dbReference>
<comment type="caution">
    <text evidence="7">The sequence shown here is derived from an EMBL/GenBank/DDBJ whole genome shotgun (WGS) entry which is preliminary data.</text>
</comment>